<organism evidence="2 3">
    <name type="scientific">Candidula unifasciata</name>
    <dbReference type="NCBI Taxonomy" id="100452"/>
    <lineage>
        <taxon>Eukaryota</taxon>
        <taxon>Metazoa</taxon>
        <taxon>Spiralia</taxon>
        <taxon>Lophotrochozoa</taxon>
        <taxon>Mollusca</taxon>
        <taxon>Gastropoda</taxon>
        <taxon>Heterobranchia</taxon>
        <taxon>Euthyneura</taxon>
        <taxon>Panpulmonata</taxon>
        <taxon>Eupulmonata</taxon>
        <taxon>Stylommatophora</taxon>
        <taxon>Helicina</taxon>
        <taxon>Helicoidea</taxon>
        <taxon>Geomitridae</taxon>
        <taxon>Candidula</taxon>
    </lineage>
</organism>
<evidence type="ECO:0000313" key="3">
    <source>
        <dbReference type="Proteomes" id="UP000678393"/>
    </source>
</evidence>
<name>A0A8S3Z5V0_9EUPU</name>
<dbReference type="InterPro" id="IPR045581">
    <property type="entry name" value="DNAPKcs_CC5"/>
</dbReference>
<protein>
    <recommendedName>
        <fullName evidence="1">DNA-dependent protein kinase catalytic subunit CC5 domain-containing protein</fullName>
    </recommendedName>
</protein>
<feature type="non-terminal residue" evidence="2">
    <location>
        <position position="139"/>
    </location>
</feature>
<proteinExistence type="predicted"/>
<evidence type="ECO:0000313" key="2">
    <source>
        <dbReference type="EMBL" id="CAG5123405.1"/>
    </source>
</evidence>
<dbReference type="GO" id="GO:0006303">
    <property type="term" value="P:double-strand break repair via nonhomologous end joining"/>
    <property type="evidence" value="ECO:0007669"/>
    <property type="project" value="InterPro"/>
</dbReference>
<dbReference type="Pfam" id="PF19704">
    <property type="entry name" value="DNAPKcs_CC5"/>
    <property type="match status" value="1"/>
</dbReference>
<feature type="domain" description="DNA-dependent protein kinase catalytic subunit CC5" evidence="1">
    <location>
        <begin position="1"/>
        <end position="104"/>
    </location>
</feature>
<sequence length="139" mass="14735">DYSVHSSWRQRHAVMTPLFASTLVPQSMDTGEGEDSLDGALRATQEAAQFTATVDMAGSGKAFNWLTQSSLDTFAETGTIGGDSQLLFNRDRGQSSLLSRNRGQLTAGGGQLLQAKKTLALKYGNAGDSKPSTSSDTTE</sequence>
<dbReference type="AlphaFoldDB" id="A0A8S3Z5V0"/>
<gene>
    <name evidence="2" type="ORF">CUNI_LOCUS8963</name>
</gene>
<dbReference type="OrthoDB" id="431717at2759"/>
<keyword evidence="3" id="KW-1185">Reference proteome</keyword>
<comment type="caution">
    <text evidence="2">The sequence shown here is derived from an EMBL/GenBank/DDBJ whole genome shotgun (WGS) entry which is preliminary data.</text>
</comment>
<feature type="non-terminal residue" evidence="2">
    <location>
        <position position="1"/>
    </location>
</feature>
<reference evidence="2" key="1">
    <citation type="submission" date="2021-04" db="EMBL/GenBank/DDBJ databases">
        <authorList>
            <consortium name="Molecular Ecology Group"/>
        </authorList>
    </citation>
    <scope>NUCLEOTIDE SEQUENCE</scope>
</reference>
<dbReference type="Proteomes" id="UP000678393">
    <property type="component" value="Unassembled WGS sequence"/>
</dbReference>
<dbReference type="EMBL" id="CAJHNH020001515">
    <property type="protein sequence ID" value="CAG5123405.1"/>
    <property type="molecule type" value="Genomic_DNA"/>
</dbReference>
<evidence type="ECO:0000259" key="1">
    <source>
        <dbReference type="Pfam" id="PF19704"/>
    </source>
</evidence>
<accession>A0A8S3Z5V0</accession>